<dbReference type="InterPro" id="IPR014015">
    <property type="entry name" value="Helicase_SF3_DNA-vir"/>
</dbReference>
<evidence type="ECO:0000256" key="2">
    <source>
        <dbReference type="ARBA" id="ARBA00022801"/>
    </source>
</evidence>
<dbReference type="InterPro" id="IPR056443">
    <property type="entry name" value="AEP_C962R"/>
</dbReference>
<feature type="domain" description="SF3 helicase" evidence="4">
    <location>
        <begin position="628"/>
        <end position="789"/>
    </location>
</feature>
<dbReference type="PANTHER" id="PTHR35372:SF2">
    <property type="entry name" value="SF3 HELICASE DOMAIN-CONTAINING PROTEIN"/>
    <property type="match status" value="1"/>
</dbReference>
<reference evidence="5" key="1">
    <citation type="journal article" date="2020" name="Nature">
        <title>Giant virus diversity and host interactions through global metagenomics.</title>
        <authorList>
            <person name="Schulz F."/>
            <person name="Roux S."/>
            <person name="Paez-Espino D."/>
            <person name="Jungbluth S."/>
            <person name="Walsh D.A."/>
            <person name="Denef V.J."/>
            <person name="McMahon K.D."/>
            <person name="Konstantinidis K.T."/>
            <person name="Eloe-Fadrosh E.A."/>
            <person name="Kyrpides N.C."/>
            <person name="Woyke T."/>
        </authorList>
    </citation>
    <scope>NUCLEOTIDE SEQUENCE</scope>
    <source>
        <strain evidence="5">GVMAG-S-1101172-89</strain>
    </source>
</reference>
<evidence type="ECO:0000256" key="3">
    <source>
        <dbReference type="ARBA" id="ARBA00022840"/>
    </source>
</evidence>
<dbReference type="Pfam" id="PF08707">
    <property type="entry name" value="PriCT_2"/>
    <property type="match status" value="1"/>
</dbReference>
<dbReference type="InterPro" id="IPR051620">
    <property type="entry name" value="ORF904-like_C"/>
</dbReference>
<dbReference type="Gene3D" id="3.40.50.300">
    <property type="entry name" value="P-loop containing nucleotide triphosphate hydrolases"/>
    <property type="match status" value="1"/>
</dbReference>
<keyword evidence="1" id="KW-0547">Nucleotide-binding</keyword>
<name>A0A6C0K6Q3_9ZZZZ</name>
<dbReference type="EMBL" id="MN740810">
    <property type="protein sequence ID" value="QHU12841.1"/>
    <property type="molecule type" value="Genomic_DNA"/>
</dbReference>
<dbReference type="Pfam" id="PF08706">
    <property type="entry name" value="D5_N"/>
    <property type="match status" value="1"/>
</dbReference>
<dbReference type="InterPro" id="IPR014819">
    <property type="entry name" value="PriCT_2"/>
</dbReference>
<dbReference type="InterPro" id="IPR014818">
    <property type="entry name" value="Phage/plasmid_primase_P4_C"/>
</dbReference>
<accession>A0A6C0K6Q3</accession>
<evidence type="ECO:0000256" key="1">
    <source>
        <dbReference type="ARBA" id="ARBA00022741"/>
    </source>
</evidence>
<sequence length="941" mass="110211">MSDRLFHEHELSRFLEQNKTHDSTNTTMTGMGTTLGKWKISDDKYPTFLDLLHDYLFVKRGTPQNFVEKPRKNEPKPLLIDLDFHYPEHHSLTRVFNLDMIEQFIHKITDALNYFFGLELYSELRFFVTLRSGPYHAKGKRKDGVHILCPDIALTNEKQVVLRKWLLANEAIKMCFKDTGYTNSDDVVYDESMTRQQGWIFYGESKPNIPPYTLVAVFNYKPDEDDWIDEDISQYSSRDLIELLSVRYNIVPDENVLKEGAAVSVYTDLLHRPANVTVTTQPMQEQTEAVSQARDLANALNTFAIKPASEEEREMVRRFVLECLKPTWHDEYDKWIRVGWCLHNIDASEEYFTLWKDFSAKSGKSSENDWVKLRHEWFHGMRKSGDGPRLTQRSLQKWARDDNPELYKQIVADNIHEYIRTEVEPTHFHISKLMKKMYGNNYVASVHQRNTDWFKYDEDINMWKRLNQGLELKSKISCEVAGEIGVARLLIQKRIGECSAKDESTRNWLTEKMKELLKVETQLYNNGFTESVMKMASQQFCEEEFTNKLNANPYLLGCRNGVLELRTKCDNPAKHVIFRQGRPEDYVSFLAGVRYPDLESINYIPYEPSHPIQEEIQEFFQKLFPNSELKTYVLRLLSSMLEGTNKEQCYYTFRGRGSNGKSKIAELMEMTLGDYFTTMSSTVLTRKRPDAGAANPEIMAAKGRRFICLTEPDDKEPINTSRMKQFSGEDMVEARPLYGDQERFRIMGKICMLCNDLPAVNSMDHGTWRRIRVIPFEARFLDKGNPELLLNKPNIYEKDLGLIEKLIKWREQFLSLLVHIYETEYIPHGLNPVPEIVIRESNKYKEKFDVYARFKSERIREPVTAEEQLESRTNPLESKRVRLIIGQWKKENRIDGFTANDALDRMKDEFGEPEAGRFWPTIRMFTNDEDIAEWDKAHAMI</sequence>
<keyword evidence="3" id="KW-0067">ATP-binding</keyword>
<evidence type="ECO:0000259" key="4">
    <source>
        <dbReference type="PROSITE" id="PS51206"/>
    </source>
</evidence>
<evidence type="ECO:0000313" key="5">
    <source>
        <dbReference type="EMBL" id="QHU12841.1"/>
    </source>
</evidence>
<dbReference type="PANTHER" id="PTHR35372">
    <property type="entry name" value="ATP BINDING PROTEIN-RELATED"/>
    <property type="match status" value="1"/>
</dbReference>
<dbReference type="GO" id="GO:0016817">
    <property type="term" value="F:hydrolase activity, acting on acid anhydrides"/>
    <property type="evidence" value="ECO:0007669"/>
    <property type="project" value="InterPro"/>
</dbReference>
<proteinExistence type="predicted"/>
<keyword evidence="2" id="KW-0378">Hydrolase</keyword>
<dbReference type="GO" id="GO:0005524">
    <property type="term" value="F:ATP binding"/>
    <property type="evidence" value="ECO:0007669"/>
    <property type="project" value="UniProtKB-KW"/>
</dbReference>
<protein>
    <recommendedName>
        <fullName evidence="4">SF3 helicase domain-containing protein</fullName>
    </recommendedName>
</protein>
<organism evidence="5">
    <name type="scientific">viral metagenome</name>
    <dbReference type="NCBI Taxonomy" id="1070528"/>
    <lineage>
        <taxon>unclassified sequences</taxon>
        <taxon>metagenomes</taxon>
        <taxon>organismal metagenomes</taxon>
    </lineage>
</organism>
<dbReference type="PROSITE" id="PS51206">
    <property type="entry name" value="SF3_HELICASE_1"/>
    <property type="match status" value="1"/>
</dbReference>
<dbReference type="AlphaFoldDB" id="A0A6C0K6Q3"/>
<dbReference type="Pfam" id="PF23162">
    <property type="entry name" value="AEP_C962R"/>
    <property type="match status" value="1"/>
</dbReference>
<dbReference type="InterPro" id="IPR027417">
    <property type="entry name" value="P-loop_NTPase"/>
</dbReference>